<name>F0WYM2_9STRA</name>
<accession>F0WYM2</accession>
<protein>
    <submittedName>
        <fullName evidence="2">AlNc14C391G11286 protein</fullName>
    </submittedName>
    <submittedName>
        <fullName evidence="3">AlNc14C502G11958 protein</fullName>
    </submittedName>
</protein>
<reference evidence="2" key="1">
    <citation type="journal article" date="2011" name="PLoS Biol.">
        <title>Gene gain and loss during evolution of obligate parasitism in the white rust pathogen of Arabidopsis thaliana.</title>
        <authorList>
            <person name="Kemen E."/>
            <person name="Gardiner A."/>
            <person name="Schultz-Larsen T."/>
            <person name="Kemen A.C."/>
            <person name="Balmuth A.L."/>
            <person name="Robert-Seilaniantz A."/>
            <person name="Bailey K."/>
            <person name="Holub E."/>
            <person name="Studholme D.J."/>
            <person name="Maclean D."/>
            <person name="Jones J.D."/>
        </authorList>
    </citation>
    <scope>NUCLEOTIDE SEQUENCE</scope>
</reference>
<proteinExistence type="predicted"/>
<organism evidence="2">
    <name type="scientific">Albugo laibachii Nc14</name>
    <dbReference type="NCBI Taxonomy" id="890382"/>
    <lineage>
        <taxon>Eukaryota</taxon>
        <taxon>Sar</taxon>
        <taxon>Stramenopiles</taxon>
        <taxon>Oomycota</taxon>
        <taxon>Peronosporomycetes</taxon>
        <taxon>Albuginales</taxon>
        <taxon>Albuginaceae</taxon>
        <taxon>Albugo</taxon>
    </lineage>
</organism>
<evidence type="ECO:0000259" key="1">
    <source>
        <dbReference type="Pfam" id="PF07727"/>
    </source>
</evidence>
<feature type="domain" description="Reverse transcriptase Ty1/copia-type" evidence="1">
    <location>
        <begin position="85"/>
        <end position="195"/>
    </location>
</feature>
<dbReference type="InterPro" id="IPR013103">
    <property type="entry name" value="RVT_2"/>
</dbReference>
<gene>
    <name evidence="2" type="primary">AlNc14C391G11286</name>
    <name evidence="3" type="synonym">AlNc14C502G11958</name>
    <name evidence="2" type="ORF">ALNC14_127250</name>
    <name evidence="3" type="ORF">ALNC14_134490</name>
</gene>
<dbReference type="Pfam" id="PF07727">
    <property type="entry name" value="RVT_2"/>
    <property type="match status" value="1"/>
</dbReference>
<dbReference type="EMBL" id="FR824434">
    <property type="protein sequence ID" value="CCA26581.1"/>
    <property type="molecule type" value="Genomic_DNA"/>
</dbReference>
<dbReference type="AlphaFoldDB" id="F0WYM2"/>
<sequence>MASGTQRRTSLCCRLRLRFLGCDDDDLRHGNTCSVKDLRITCVTRRCAERIGQSRQRRRLGNTTSYPVGNGIEANLLPNLGVRDQRQLALRLKKGLYGLKQSGRLWNLMLHDILNRWVSFNALPTAASTLRLRPTVRILVGIYVDDLLVTGTSVKKVNDFFNDMQVVELKGLGVVVRFLGIIFKYTAESSGLSTKKITSKGCSTSSG</sequence>
<dbReference type="EMBL" id="FR824538">
    <property type="protein sequence ID" value="CCA27305.1"/>
    <property type="molecule type" value="Genomic_DNA"/>
</dbReference>
<evidence type="ECO:0000313" key="3">
    <source>
        <dbReference type="EMBL" id="CCA27305.1"/>
    </source>
</evidence>
<reference evidence="2" key="2">
    <citation type="submission" date="2011-02" db="EMBL/GenBank/DDBJ databases">
        <authorList>
            <person name="MacLean D."/>
        </authorList>
    </citation>
    <scope>NUCLEOTIDE SEQUENCE</scope>
</reference>
<dbReference type="HOGENOM" id="CLU_001650_4_2_1"/>
<evidence type="ECO:0000313" key="2">
    <source>
        <dbReference type="EMBL" id="CCA26581.1"/>
    </source>
</evidence>